<dbReference type="EMBL" id="JAVXUO010001427">
    <property type="protein sequence ID" value="KAK2982435.1"/>
    <property type="molecule type" value="Genomic_DNA"/>
</dbReference>
<organism evidence="5 6">
    <name type="scientific">Escallonia rubra</name>
    <dbReference type="NCBI Taxonomy" id="112253"/>
    <lineage>
        <taxon>Eukaryota</taxon>
        <taxon>Viridiplantae</taxon>
        <taxon>Streptophyta</taxon>
        <taxon>Embryophyta</taxon>
        <taxon>Tracheophyta</taxon>
        <taxon>Spermatophyta</taxon>
        <taxon>Magnoliopsida</taxon>
        <taxon>eudicotyledons</taxon>
        <taxon>Gunneridae</taxon>
        <taxon>Pentapetalae</taxon>
        <taxon>asterids</taxon>
        <taxon>campanulids</taxon>
        <taxon>Escalloniales</taxon>
        <taxon>Escalloniaceae</taxon>
        <taxon>Escallonia</taxon>
    </lineage>
</organism>
<dbReference type="PANTHER" id="PTHR32054">
    <property type="entry name" value="HEAVY CHAIN, PUTATIVE, EXPRESSED-RELATED-RELATED"/>
    <property type="match status" value="1"/>
</dbReference>
<evidence type="ECO:0000256" key="3">
    <source>
        <dbReference type="SAM" id="Coils"/>
    </source>
</evidence>
<dbReference type="Pfam" id="PF05701">
    <property type="entry name" value="WEMBL"/>
    <property type="match status" value="2"/>
</dbReference>
<gene>
    <name evidence="5" type="ORF">RJ640_026278</name>
</gene>
<evidence type="ECO:0000313" key="6">
    <source>
        <dbReference type="Proteomes" id="UP001187471"/>
    </source>
</evidence>
<feature type="region of interest" description="Disordered" evidence="4">
    <location>
        <begin position="1"/>
        <end position="38"/>
    </location>
</feature>
<feature type="coiled-coil region" evidence="3">
    <location>
        <begin position="170"/>
        <end position="197"/>
    </location>
</feature>
<evidence type="ECO:0000256" key="4">
    <source>
        <dbReference type="SAM" id="MobiDB-lite"/>
    </source>
</evidence>
<name>A0AA88S3X4_9ASTE</name>
<proteinExistence type="inferred from homology"/>
<protein>
    <recommendedName>
        <fullName evidence="7">WEB family protein</fullName>
    </recommendedName>
</protein>
<dbReference type="PANTHER" id="PTHR32054:SF36">
    <property type="entry name" value="WEB FAMILY PROTEIN"/>
    <property type="match status" value="1"/>
</dbReference>
<dbReference type="GO" id="GO:0009904">
    <property type="term" value="P:chloroplast accumulation movement"/>
    <property type="evidence" value="ECO:0007669"/>
    <property type="project" value="TreeGrafter"/>
</dbReference>
<evidence type="ECO:0008006" key="7">
    <source>
        <dbReference type="Google" id="ProtNLM"/>
    </source>
</evidence>
<dbReference type="InterPro" id="IPR008545">
    <property type="entry name" value="Web"/>
</dbReference>
<comment type="caution">
    <text evidence="5">The sequence shown here is derived from an EMBL/GenBank/DDBJ whole genome shotgun (WGS) entry which is preliminary data.</text>
</comment>
<dbReference type="AlphaFoldDB" id="A0AA88S3X4"/>
<dbReference type="Proteomes" id="UP001187471">
    <property type="component" value="Unassembled WGS sequence"/>
</dbReference>
<keyword evidence="2 3" id="KW-0175">Coiled coil</keyword>
<dbReference type="GO" id="GO:0005829">
    <property type="term" value="C:cytosol"/>
    <property type="evidence" value="ECO:0007669"/>
    <property type="project" value="TreeGrafter"/>
</dbReference>
<keyword evidence="6" id="KW-1185">Reference proteome</keyword>
<evidence type="ECO:0000256" key="1">
    <source>
        <dbReference type="ARBA" id="ARBA00005485"/>
    </source>
</evidence>
<accession>A0AA88S3X4</accession>
<sequence>MDERQEPNDTAAPCADQTGSEATRGANPRAEIDTSPPFGSVKEAVTRFGGSGSWIPLHVLRLAADIKLCEFFDEQHGVEEFDIDKVEKQATELEKDLIVKERETLEVLKELEAAKRIVEGLKMSLMKEVSAFMESLDMSPDCQMSTPNEKPVASLSLCNVPSPGLILMELNEAKTNLNKTTNDLAVIQAAVESLNKKMRKEKLLLGKNSDRQMQNSAGLFSGEQNHDRERVNMQVANHGHSHGGLRRELQQLNFEAEQFKKMEEAASYEVMKATTEMEHTKMSIKMVEMRLAAAKKIEEAARAMEAVALAEGEALLKRERSSEVFLQKPEGITLSLEEYSALTQKAQKAEELCQKKVIGANVMHHKNDTKLSKVAILKKLEETTEDYKYSRKSLEEALGKVNGAYKRKLSAEEAFFSGRPEHGQMRCSVLNSHASHAHGDSQLLDGGRSNLTNDKAMPVLRSSISIGDILSRKLILEDDIVVGNHMDGHTERQQVSLSQMLREQSGLILHPPKAAKEGSVDRQFFSQRKKFGFIHVSLPLTRQSKKKVQP</sequence>
<dbReference type="GO" id="GO:0009903">
    <property type="term" value="P:chloroplast avoidance movement"/>
    <property type="evidence" value="ECO:0007669"/>
    <property type="project" value="TreeGrafter"/>
</dbReference>
<comment type="similarity">
    <text evidence="1">Belongs to the WEB family.</text>
</comment>
<evidence type="ECO:0000256" key="2">
    <source>
        <dbReference type="ARBA" id="ARBA00023054"/>
    </source>
</evidence>
<evidence type="ECO:0000313" key="5">
    <source>
        <dbReference type="EMBL" id="KAK2982435.1"/>
    </source>
</evidence>
<reference evidence="5" key="1">
    <citation type="submission" date="2022-12" db="EMBL/GenBank/DDBJ databases">
        <title>Draft genome assemblies for two species of Escallonia (Escalloniales).</title>
        <authorList>
            <person name="Chanderbali A."/>
            <person name="Dervinis C."/>
            <person name="Anghel I."/>
            <person name="Soltis D."/>
            <person name="Soltis P."/>
            <person name="Zapata F."/>
        </authorList>
    </citation>
    <scope>NUCLEOTIDE SEQUENCE</scope>
    <source>
        <strain evidence="5">UCBG92.1500</strain>
        <tissue evidence="5">Leaf</tissue>
    </source>
</reference>